<dbReference type="PANTHER" id="PTHR11845">
    <property type="entry name" value="5'-DEOXYNUCLEOTIDASE HDDC2"/>
    <property type="match status" value="1"/>
</dbReference>
<comment type="function">
    <text evidence="5">Catalyzes the dephosphorylation of the nucleoside 5'-monophosphates deoxyadenosine monophosphate (dAMP), deoxycytidine monophosphate (dCMP), deoxyguanosine monophosphate (dGMP) and deoxythymidine monophosphate (dTMP).</text>
</comment>
<dbReference type="EC" id="3.1.3.89" evidence="8"/>
<evidence type="ECO:0000256" key="8">
    <source>
        <dbReference type="ARBA" id="ARBA00012964"/>
    </source>
</evidence>
<evidence type="ECO:0000313" key="16">
    <source>
        <dbReference type="EnsemblMetazoa" id="CapteP182533"/>
    </source>
</evidence>
<dbReference type="Pfam" id="PF13023">
    <property type="entry name" value="HD_3"/>
    <property type="match status" value="1"/>
</dbReference>
<dbReference type="FunFam" id="1.10.3210.10:FF:000011">
    <property type="entry name" value="HD domain-containing protein 2"/>
    <property type="match status" value="1"/>
</dbReference>
<keyword evidence="12" id="KW-0460">Magnesium</keyword>
<sequence length="194" mass="22482">MTSKVTQIFEFMKLIGQLKRTQRTGWVLRGVPRPESVADHMYRMAALAFLAKTDASLCHDKCIKLCLVHDMAECIVGDLTPADDVPKEEKHEREKNAMMHIRDLVGMETGEELFTLWQEYENQETSEAKYVKDLDKFDMILQAHEYEEMENCPGKLQEFFDSTQGKFQHPTVQGWVQELENQRCSTAENTELDS</sequence>
<dbReference type="GO" id="GO:0002953">
    <property type="term" value="F:5'-deoxynucleotidase activity"/>
    <property type="evidence" value="ECO:0007669"/>
    <property type="project" value="UniProtKB-EC"/>
</dbReference>
<protein>
    <recommendedName>
        <fullName evidence="9">5'-deoxynucleotidase HDDC2</fullName>
        <ecNumber evidence="8">3.1.3.89</ecNumber>
    </recommendedName>
    <alternativeName>
        <fullName evidence="13">HD domain-containing protein 2</fullName>
    </alternativeName>
</protein>
<evidence type="ECO:0000256" key="5">
    <source>
        <dbReference type="ARBA" id="ARBA00004074"/>
    </source>
</evidence>
<evidence type="ECO:0000256" key="1">
    <source>
        <dbReference type="ARBA" id="ARBA00001638"/>
    </source>
</evidence>
<comment type="cofactor">
    <cofactor evidence="2">
        <name>Mn(2+)</name>
        <dbReference type="ChEBI" id="CHEBI:29035"/>
    </cofactor>
</comment>
<dbReference type="GO" id="GO:0046872">
    <property type="term" value="F:metal ion binding"/>
    <property type="evidence" value="ECO:0007669"/>
    <property type="project" value="UniProtKB-KW"/>
</dbReference>
<dbReference type="STRING" id="283909.R7US64"/>
<dbReference type="EnsemblMetazoa" id="CapteT182533">
    <property type="protein sequence ID" value="CapteP182533"/>
    <property type="gene ID" value="CapteG182533"/>
</dbReference>
<evidence type="ECO:0000259" key="14">
    <source>
        <dbReference type="SMART" id="SM00471"/>
    </source>
</evidence>
<evidence type="ECO:0000256" key="9">
    <source>
        <dbReference type="ARBA" id="ARBA00015933"/>
    </source>
</evidence>
<dbReference type="SMART" id="SM00471">
    <property type="entry name" value="HDc"/>
    <property type="match status" value="1"/>
</dbReference>
<evidence type="ECO:0000256" key="4">
    <source>
        <dbReference type="ARBA" id="ARBA00001946"/>
    </source>
</evidence>
<dbReference type="OrthoDB" id="10254258at2759"/>
<evidence type="ECO:0000313" key="17">
    <source>
        <dbReference type="Proteomes" id="UP000014760"/>
    </source>
</evidence>
<comment type="catalytic activity">
    <reaction evidence="1">
        <text>a 2'-deoxyribonucleoside 5'-phosphate + H2O = a 2'-deoxyribonucleoside + phosphate</text>
        <dbReference type="Rhea" id="RHEA:36167"/>
        <dbReference type="ChEBI" id="CHEBI:15377"/>
        <dbReference type="ChEBI" id="CHEBI:18274"/>
        <dbReference type="ChEBI" id="CHEBI:43474"/>
        <dbReference type="ChEBI" id="CHEBI:65317"/>
        <dbReference type="EC" id="3.1.3.89"/>
    </reaction>
</comment>
<evidence type="ECO:0000256" key="7">
    <source>
        <dbReference type="ARBA" id="ARBA00011738"/>
    </source>
</evidence>
<dbReference type="AlphaFoldDB" id="R7US64"/>
<evidence type="ECO:0000256" key="13">
    <source>
        <dbReference type="ARBA" id="ARBA00032735"/>
    </source>
</evidence>
<dbReference type="Proteomes" id="UP000014760">
    <property type="component" value="Unassembled WGS sequence"/>
</dbReference>
<dbReference type="OMA" id="TWRLCLM"/>
<dbReference type="Gene3D" id="1.10.3210.10">
    <property type="entry name" value="Hypothetical protein af1432"/>
    <property type="match status" value="1"/>
</dbReference>
<evidence type="ECO:0000256" key="12">
    <source>
        <dbReference type="ARBA" id="ARBA00022842"/>
    </source>
</evidence>
<gene>
    <name evidence="15" type="ORF">CAPTEDRAFT_182533</name>
</gene>
<dbReference type="InterPro" id="IPR006674">
    <property type="entry name" value="HD_domain"/>
</dbReference>
<reference evidence="17" key="1">
    <citation type="submission" date="2012-12" db="EMBL/GenBank/DDBJ databases">
        <authorList>
            <person name="Hellsten U."/>
            <person name="Grimwood J."/>
            <person name="Chapman J.A."/>
            <person name="Shapiro H."/>
            <person name="Aerts A."/>
            <person name="Otillar R.P."/>
            <person name="Terry A.Y."/>
            <person name="Boore J.L."/>
            <person name="Simakov O."/>
            <person name="Marletaz F."/>
            <person name="Cho S.-J."/>
            <person name="Edsinger-Gonzales E."/>
            <person name="Havlak P."/>
            <person name="Kuo D.-H."/>
            <person name="Larsson T."/>
            <person name="Lv J."/>
            <person name="Arendt D."/>
            <person name="Savage R."/>
            <person name="Osoegawa K."/>
            <person name="de Jong P."/>
            <person name="Lindberg D.R."/>
            <person name="Seaver E.C."/>
            <person name="Weisblat D.A."/>
            <person name="Putnam N.H."/>
            <person name="Grigoriev I.V."/>
            <person name="Rokhsar D.S."/>
        </authorList>
    </citation>
    <scope>NUCLEOTIDE SEQUENCE</scope>
    <source>
        <strain evidence="17">I ESC-2004</strain>
    </source>
</reference>
<comment type="similarity">
    <text evidence="6">Belongs to the HDDC2 family.</text>
</comment>
<dbReference type="PANTHER" id="PTHR11845:SF13">
    <property type="entry name" value="5'-DEOXYNUCLEOTIDASE HDDC2"/>
    <property type="match status" value="1"/>
</dbReference>
<dbReference type="InterPro" id="IPR039356">
    <property type="entry name" value="YfbR/HDDC2"/>
</dbReference>
<dbReference type="EMBL" id="AMQN01006549">
    <property type="status" value="NOT_ANNOTATED_CDS"/>
    <property type="molecule type" value="Genomic_DNA"/>
</dbReference>
<feature type="domain" description="HD/PDEase" evidence="14">
    <location>
        <begin position="33"/>
        <end position="149"/>
    </location>
</feature>
<keyword evidence="10" id="KW-0479">Metal-binding</keyword>
<name>R7US64_CAPTE</name>
<evidence type="ECO:0000256" key="6">
    <source>
        <dbReference type="ARBA" id="ARBA00009999"/>
    </source>
</evidence>
<dbReference type="InterPro" id="IPR003607">
    <property type="entry name" value="HD/PDEase_dom"/>
</dbReference>
<keyword evidence="11" id="KW-0378">Hydrolase</keyword>
<evidence type="ECO:0000256" key="10">
    <source>
        <dbReference type="ARBA" id="ARBA00022723"/>
    </source>
</evidence>
<dbReference type="HOGENOM" id="CLU_039453_2_1_1"/>
<evidence type="ECO:0000256" key="11">
    <source>
        <dbReference type="ARBA" id="ARBA00022801"/>
    </source>
</evidence>
<dbReference type="SUPFAM" id="SSF109604">
    <property type="entry name" value="HD-domain/PDEase-like"/>
    <property type="match status" value="1"/>
</dbReference>
<reference evidence="15 17" key="2">
    <citation type="journal article" date="2013" name="Nature">
        <title>Insights into bilaterian evolution from three spiralian genomes.</title>
        <authorList>
            <person name="Simakov O."/>
            <person name="Marletaz F."/>
            <person name="Cho S.J."/>
            <person name="Edsinger-Gonzales E."/>
            <person name="Havlak P."/>
            <person name="Hellsten U."/>
            <person name="Kuo D.H."/>
            <person name="Larsson T."/>
            <person name="Lv J."/>
            <person name="Arendt D."/>
            <person name="Savage R."/>
            <person name="Osoegawa K."/>
            <person name="de Jong P."/>
            <person name="Grimwood J."/>
            <person name="Chapman J.A."/>
            <person name="Shapiro H."/>
            <person name="Aerts A."/>
            <person name="Otillar R.P."/>
            <person name="Terry A.Y."/>
            <person name="Boore J.L."/>
            <person name="Grigoriev I.V."/>
            <person name="Lindberg D.R."/>
            <person name="Seaver E.C."/>
            <person name="Weisblat D.A."/>
            <person name="Putnam N.H."/>
            <person name="Rokhsar D.S."/>
        </authorList>
    </citation>
    <scope>NUCLEOTIDE SEQUENCE</scope>
    <source>
        <strain evidence="15 17">I ESC-2004</strain>
    </source>
</reference>
<evidence type="ECO:0000313" key="15">
    <source>
        <dbReference type="EMBL" id="ELU08978.1"/>
    </source>
</evidence>
<evidence type="ECO:0000256" key="3">
    <source>
        <dbReference type="ARBA" id="ARBA00001941"/>
    </source>
</evidence>
<accession>R7US64</accession>
<dbReference type="EMBL" id="KB298648">
    <property type="protein sequence ID" value="ELU08978.1"/>
    <property type="molecule type" value="Genomic_DNA"/>
</dbReference>
<reference evidence="16" key="3">
    <citation type="submission" date="2015-06" db="UniProtKB">
        <authorList>
            <consortium name="EnsemblMetazoa"/>
        </authorList>
    </citation>
    <scope>IDENTIFICATION</scope>
</reference>
<comment type="subunit">
    <text evidence="7">Homodimer.</text>
</comment>
<dbReference type="GO" id="GO:0005737">
    <property type="term" value="C:cytoplasm"/>
    <property type="evidence" value="ECO:0007669"/>
    <property type="project" value="TreeGrafter"/>
</dbReference>
<evidence type="ECO:0000256" key="2">
    <source>
        <dbReference type="ARBA" id="ARBA00001936"/>
    </source>
</evidence>
<comment type="cofactor">
    <cofactor evidence="4">
        <name>Mg(2+)</name>
        <dbReference type="ChEBI" id="CHEBI:18420"/>
    </cofactor>
</comment>
<comment type="cofactor">
    <cofactor evidence="3">
        <name>Co(2+)</name>
        <dbReference type="ChEBI" id="CHEBI:48828"/>
    </cofactor>
</comment>
<keyword evidence="17" id="KW-1185">Reference proteome</keyword>
<organism evidence="15">
    <name type="scientific">Capitella teleta</name>
    <name type="common">Polychaete worm</name>
    <dbReference type="NCBI Taxonomy" id="283909"/>
    <lineage>
        <taxon>Eukaryota</taxon>
        <taxon>Metazoa</taxon>
        <taxon>Spiralia</taxon>
        <taxon>Lophotrochozoa</taxon>
        <taxon>Annelida</taxon>
        <taxon>Polychaeta</taxon>
        <taxon>Sedentaria</taxon>
        <taxon>Scolecida</taxon>
        <taxon>Capitellidae</taxon>
        <taxon>Capitella</taxon>
    </lineage>
</organism>
<proteinExistence type="inferred from homology"/>
<dbReference type="GO" id="GO:0009159">
    <property type="term" value="P:deoxyribonucleoside monophosphate catabolic process"/>
    <property type="evidence" value="ECO:0007669"/>
    <property type="project" value="UniProtKB-ARBA"/>
</dbReference>